<evidence type="ECO:0000256" key="1">
    <source>
        <dbReference type="SAM" id="MobiDB-lite"/>
    </source>
</evidence>
<feature type="region of interest" description="Disordered" evidence="1">
    <location>
        <begin position="1"/>
        <end position="96"/>
    </location>
</feature>
<feature type="compositionally biased region" description="Basic and acidic residues" evidence="1">
    <location>
        <begin position="59"/>
        <end position="68"/>
    </location>
</feature>
<feature type="compositionally biased region" description="Basic residues" evidence="1">
    <location>
        <begin position="37"/>
        <end position="46"/>
    </location>
</feature>
<organism evidence="2 3">
    <name type="scientific">Pseudomonas putida</name>
    <name type="common">Arthrobacter siderocapsulatus</name>
    <dbReference type="NCBI Taxonomy" id="303"/>
    <lineage>
        <taxon>Bacteria</taxon>
        <taxon>Pseudomonadati</taxon>
        <taxon>Pseudomonadota</taxon>
        <taxon>Gammaproteobacteria</taxon>
        <taxon>Pseudomonadales</taxon>
        <taxon>Pseudomonadaceae</taxon>
        <taxon>Pseudomonas</taxon>
    </lineage>
</organism>
<evidence type="ECO:0000313" key="3">
    <source>
        <dbReference type="Proteomes" id="UP000637061"/>
    </source>
</evidence>
<feature type="compositionally biased region" description="Basic and acidic residues" evidence="1">
    <location>
        <begin position="1"/>
        <end position="15"/>
    </location>
</feature>
<protein>
    <submittedName>
        <fullName evidence="2">Uncharacterized protein</fullName>
    </submittedName>
</protein>
<dbReference type="EMBL" id="JAEHTE010000001">
    <property type="protein sequence ID" value="MBI6882505.1"/>
    <property type="molecule type" value="Genomic_DNA"/>
</dbReference>
<gene>
    <name evidence="2" type="ORF">JEU22_01155</name>
</gene>
<comment type="caution">
    <text evidence="2">The sequence shown here is derived from an EMBL/GenBank/DDBJ whole genome shotgun (WGS) entry which is preliminary data.</text>
</comment>
<evidence type="ECO:0000313" key="2">
    <source>
        <dbReference type="EMBL" id="MBI6882505.1"/>
    </source>
</evidence>
<proteinExistence type="predicted"/>
<dbReference type="AlphaFoldDB" id="A0A8I1JJL6"/>
<sequence>MVKDEEIGGSDDDKKPHLRLVGPENQADFVKEAVATKPKRKPRKRKSDAEAAAARKPSKAVEKTVAEKKPRKTTTRKAKGTEKSTSVLHPKNSSPEHLSAIKGLISTLAQIADVKADLLIEEVIQGLGEEAPQTLPEAFEGPADPKITESFAGAIEDVLASLSELQAQPIQQSPKITPFRAVGEMFVSKENDPFGETEWTLFEENFTSRWYDTGKEAMEGLHALLVDAGLNFACEAKLIARYFKLDDYVYKRYCFTAVIGIYADFQESDDQERSDRQDYHLNHVVIPDAQTLIDRIQSAHRADRKKQMKPDNIQLYDKCLKWFAVACGASLLIGVANVAVQTGFFG</sequence>
<feature type="compositionally biased region" description="Basic residues" evidence="1">
    <location>
        <begin position="69"/>
        <end position="78"/>
    </location>
</feature>
<name>A0A8I1JJL6_PSEPU</name>
<accession>A0A8I1JJL6</accession>
<dbReference type="Proteomes" id="UP000637061">
    <property type="component" value="Unassembled WGS sequence"/>
</dbReference>
<reference evidence="2" key="1">
    <citation type="submission" date="2020-12" db="EMBL/GenBank/DDBJ databases">
        <title>Enhanced detection system for hospital associated transmission using whole genome sequencing surveillance.</title>
        <authorList>
            <person name="Harrison L.H."/>
            <person name="Van Tyne D."/>
            <person name="Marsh J.W."/>
            <person name="Griffith M.P."/>
            <person name="Snyder D.J."/>
            <person name="Cooper V.S."/>
            <person name="Mustapha M."/>
        </authorList>
    </citation>
    <scope>NUCLEOTIDE SEQUENCE</scope>
    <source>
        <strain evidence="2">PSB00042</strain>
    </source>
</reference>
<dbReference type="RefSeq" id="WP_198746122.1">
    <property type="nucleotide sequence ID" value="NZ_JAEHTE010000001.1"/>
</dbReference>
<feature type="compositionally biased region" description="Polar residues" evidence="1">
    <location>
        <begin position="84"/>
        <end position="96"/>
    </location>
</feature>